<evidence type="ECO:0000256" key="3">
    <source>
        <dbReference type="ARBA" id="ARBA00023002"/>
    </source>
</evidence>
<keyword evidence="3" id="KW-0560">Oxidoreductase</keyword>
<dbReference type="Gene3D" id="3.40.30.10">
    <property type="entry name" value="Glutaredoxin"/>
    <property type="match status" value="1"/>
</dbReference>
<dbReference type="AlphaFoldDB" id="A0A210Q9Q9"/>
<reference evidence="9 10" key="1">
    <citation type="journal article" date="2017" name="Nat. Ecol. Evol.">
        <title>Scallop genome provides insights into evolution of bilaterian karyotype and development.</title>
        <authorList>
            <person name="Wang S."/>
            <person name="Zhang J."/>
            <person name="Jiao W."/>
            <person name="Li J."/>
            <person name="Xun X."/>
            <person name="Sun Y."/>
            <person name="Guo X."/>
            <person name="Huan P."/>
            <person name="Dong B."/>
            <person name="Zhang L."/>
            <person name="Hu X."/>
            <person name="Sun X."/>
            <person name="Wang J."/>
            <person name="Zhao C."/>
            <person name="Wang Y."/>
            <person name="Wang D."/>
            <person name="Huang X."/>
            <person name="Wang R."/>
            <person name="Lv J."/>
            <person name="Li Y."/>
            <person name="Zhang Z."/>
            <person name="Liu B."/>
            <person name="Lu W."/>
            <person name="Hui Y."/>
            <person name="Liang J."/>
            <person name="Zhou Z."/>
            <person name="Hou R."/>
            <person name="Li X."/>
            <person name="Liu Y."/>
            <person name="Li H."/>
            <person name="Ning X."/>
            <person name="Lin Y."/>
            <person name="Zhao L."/>
            <person name="Xing Q."/>
            <person name="Dou J."/>
            <person name="Li Y."/>
            <person name="Mao J."/>
            <person name="Guo H."/>
            <person name="Dou H."/>
            <person name="Li T."/>
            <person name="Mu C."/>
            <person name="Jiang W."/>
            <person name="Fu Q."/>
            <person name="Fu X."/>
            <person name="Miao Y."/>
            <person name="Liu J."/>
            <person name="Yu Q."/>
            <person name="Li R."/>
            <person name="Liao H."/>
            <person name="Li X."/>
            <person name="Kong Y."/>
            <person name="Jiang Z."/>
            <person name="Chourrout D."/>
            <person name="Li R."/>
            <person name="Bao Z."/>
        </authorList>
    </citation>
    <scope>NUCLEOTIDE SEQUENCE [LARGE SCALE GENOMIC DNA]</scope>
    <source>
        <strain evidence="9 10">PY_sf001</strain>
    </source>
</reference>
<protein>
    <recommendedName>
        <fullName evidence="1">protein-disulfide reductase</fullName>
        <ecNumber evidence="1">1.8.1.8</ecNumber>
    </recommendedName>
</protein>
<dbReference type="InterPro" id="IPR052259">
    <property type="entry name" value="Nucleoredoxin-like"/>
</dbReference>
<dbReference type="GO" id="GO:0047134">
    <property type="term" value="F:protein-disulfide reductase [NAD(P)H] activity"/>
    <property type="evidence" value="ECO:0007669"/>
    <property type="project" value="UniProtKB-EC"/>
</dbReference>
<evidence type="ECO:0000313" key="9">
    <source>
        <dbReference type="EMBL" id="OWF45477.1"/>
    </source>
</evidence>
<name>A0A210Q9Q9_MIZYE</name>
<comment type="similarity">
    <text evidence="5">Belongs to the nucleoredoxin family.</text>
</comment>
<comment type="catalytic activity">
    <reaction evidence="7">
        <text>[protein]-dithiol + NADP(+) = [protein]-disulfide + NADPH + H(+)</text>
        <dbReference type="Rhea" id="RHEA:18753"/>
        <dbReference type="Rhea" id="RHEA-COMP:10593"/>
        <dbReference type="Rhea" id="RHEA-COMP:10594"/>
        <dbReference type="ChEBI" id="CHEBI:15378"/>
        <dbReference type="ChEBI" id="CHEBI:29950"/>
        <dbReference type="ChEBI" id="CHEBI:50058"/>
        <dbReference type="ChEBI" id="CHEBI:57783"/>
        <dbReference type="ChEBI" id="CHEBI:58349"/>
        <dbReference type="EC" id="1.8.1.8"/>
    </reaction>
</comment>
<dbReference type="InterPro" id="IPR013766">
    <property type="entry name" value="Thioredoxin_domain"/>
</dbReference>
<evidence type="ECO:0000256" key="2">
    <source>
        <dbReference type="ARBA" id="ARBA00022737"/>
    </source>
</evidence>
<comment type="caution">
    <text evidence="9">The sequence shown here is derived from an EMBL/GenBank/DDBJ whole genome shotgun (WGS) entry which is preliminary data.</text>
</comment>
<organism evidence="9 10">
    <name type="scientific">Mizuhopecten yessoensis</name>
    <name type="common">Japanese scallop</name>
    <name type="synonym">Patinopecten yessoensis</name>
    <dbReference type="NCBI Taxonomy" id="6573"/>
    <lineage>
        <taxon>Eukaryota</taxon>
        <taxon>Metazoa</taxon>
        <taxon>Spiralia</taxon>
        <taxon>Lophotrochozoa</taxon>
        <taxon>Mollusca</taxon>
        <taxon>Bivalvia</taxon>
        <taxon>Autobranchia</taxon>
        <taxon>Pteriomorphia</taxon>
        <taxon>Pectinida</taxon>
        <taxon>Pectinoidea</taxon>
        <taxon>Pectinidae</taxon>
        <taxon>Mizuhopecten</taxon>
    </lineage>
</organism>
<gene>
    <name evidence="9" type="ORF">KP79_PYT06264</name>
</gene>
<dbReference type="EMBL" id="NEDP02004497">
    <property type="protein sequence ID" value="OWF45477.1"/>
    <property type="molecule type" value="Genomic_DNA"/>
</dbReference>
<dbReference type="Pfam" id="PF13905">
    <property type="entry name" value="Thioredoxin_8"/>
    <property type="match status" value="1"/>
</dbReference>
<evidence type="ECO:0000256" key="5">
    <source>
        <dbReference type="ARBA" id="ARBA00025782"/>
    </source>
</evidence>
<accession>A0A210Q9Q9</accession>
<dbReference type="STRING" id="6573.A0A210Q9Q9"/>
<dbReference type="PANTHER" id="PTHR13871">
    <property type="entry name" value="THIOREDOXIN"/>
    <property type="match status" value="1"/>
</dbReference>
<sequence length="134" mass="14921">MAELKALLGDTLMKGTEKVSIEKALEGKTGICLYFSAHWCPPCRGFTPKLSEVYKKKTEEEFEIVFVSSDRSEGDFTAYYSEMPWYALTWENLGKLKDALSTKYAVTGIPKLVAITLDGTVIDMDGRGHVAVNQ</sequence>
<comment type="catalytic activity">
    <reaction evidence="6">
        <text>[protein]-dithiol + NAD(+) = [protein]-disulfide + NADH + H(+)</text>
        <dbReference type="Rhea" id="RHEA:18749"/>
        <dbReference type="Rhea" id="RHEA-COMP:10593"/>
        <dbReference type="Rhea" id="RHEA-COMP:10594"/>
        <dbReference type="ChEBI" id="CHEBI:15378"/>
        <dbReference type="ChEBI" id="CHEBI:29950"/>
        <dbReference type="ChEBI" id="CHEBI:50058"/>
        <dbReference type="ChEBI" id="CHEBI:57540"/>
        <dbReference type="ChEBI" id="CHEBI:57945"/>
        <dbReference type="EC" id="1.8.1.8"/>
    </reaction>
</comment>
<keyword evidence="10" id="KW-1185">Reference proteome</keyword>
<evidence type="ECO:0000259" key="8">
    <source>
        <dbReference type="PROSITE" id="PS51352"/>
    </source>
</evidence>
<evidence type="ECO:0000313" key="10">
    <source>
        <dbReference type="Proteomes" id="UP000242188"/>
    </source>
</evidence>
<dbReference type="InterPro" id="IPR012336">
    <property type="entry name" value="Thioredoxin-like_fold"/>
</dbReference>
<evidence type="ECO:0000256" key="6">
    <source>
        <dbReference type="ARBA" id="ARBA00047388"/>
    </source>
</evidence>
<proteinExistence type="inferred from homology"/>
<dbReference type="SUPFAM" id="SSF52833">
    <property type="entry name" value="Thioredoxin-like"/>
    <property type="match status" value="1"/>
</dbReference>
<dbReference type="OrthoDB" id="409136at2759"/>
<feature type="domain" description="Thioredoxin" evidence="8">
    <location>
        <begin position="1"/>
        <end position="134"/>
    </location>
</feature>
<evidence type="ECO:0000256" key="7">
    <source>
        <dbReference type="ARBA" id="ARBA00047804"/>
    </source>
</evidence>
<dbReference type="InterPro" id="IPR036249">
    <property type="entry name" value="Thioredoxin-like_sf"/>
</dbReference>
<evidence type="ECO:0000256" key="4">
    <source>
        <dbReference type="ARBA" id="ARBA00023027"/>
    </source>
</evidence>
<dbReference type="PANTHER" id="PTHR13871:SF96">
    <property type="entry name" value="THIOREDOXIN DOMAIN-CONTAINING PROTEIN"/>
    <property type="match status" value="1"/>
</dbReference>
<keyword evidence="4" id="KW-0520">NAD</keyword>
<dbReference type="Proteomes" id="UP000242188">
    <property type="component" value="Unassembled WGS sequence"/>
</dbReference>
<keyword evidence="2" id="KW-0677">Repeat</keyword>
<dbReference type="PROSITE" id="PS51352">
    <property type="entry name" value="THIOREDOXIN_2"/>
    <property type="match status" value="1"/>
</dbReference>
<evidence type="ECO:0000256" key="1">
    <source>
        <dbReference type="ARBA" id="ARBA00012612"/>
    </source>
</evidence>
<dbReference type="EC" id="1.8.1.8" evidence="1"/>